<gene>
    <name evidence="8" type="ORF">B296_00010447</name>
    <name evidence="7" type="ORF">OPV22_031231</name>
</gene>
<keyword evidence="3 5" id="KW-1133">Transmembrane helix</keyword>
<comment type="caution">
    <text evidence="8">The sequence shown here is derived from an EMBL/GenBank/DDBJ whole genome shotgun (WGS) entry which is preliminary data.</text>
</comment>
<dbReference type="GO" id="GO:0005886">
    <property type="term" value="C:plasma membrane"/>
    <property type="evidence" value="ECO:0007669"/>
    <property type="project" value="TreeGrafter"/>
</dbReference>
<protein>
    <recommendedName>
        <fullName evidence="6">Late embryogenesis abundant protein LEA-2 subgroup domain-containing protein</fullName>
    </recommendedName>
</protein>
<comment type="subcellular location">
    <subcellularLocation>
        <location evidence="1">Membrane</location>
        <topology evidence="1">Single-pass membrane protein</topology>
    </subcellularLocation>
</comment>
<evidence type="ECO:0000256" key="2">
    <source>
        <dbReference type="ARBA" id="ARBA00022692"/>
    </source>
</evidence>
<dbReference type="InterPro" id="IPR004864">
    <property type="entry name" value="LEA_2"/>
</dbReference>
<dbReference type="AlphaFoldDB" id="A0A444CZK6"/>
<evidence type="ECO:0000256" key="1">
    <source>
        <dbReference type="ARBA" id="ARBA00004167"/>
    </source>
</evidence>
<dbReference type="EMBL" id="AMZH03005797">
    <property type="protein sequence ID" value="RRT65493.1"/>
    <property type="molecule type" value="Genomic_DNA"/>
</dbReference>
<evidence type="ECO:0000256" key="3">
    <source>
        <dbReference type="ARBA" id="ARBA00022989"/>
    </source>
</evidence>
<evidence type="ECO:0000313" key="7">
    <source>
        <dbReference type="EMBL" id="KAJ8458305.1"/>
    </source>
</evidence>
<evidence type="ECO:0000313" key="8">
    <source>
        <dbReference type="EMBL" id="RRT65493.1"/>
    </source>
</evidence>
<dbReference type="InterPro" id="IPR044839">
    <property type="entry name" value="NDR1-like"/>
</dbReference>
<evidence type="ECO:0000313" key="10">
    <source>
        <dbReference type="Proteomes" id="UP001222027"/>
    </source>
</evidence>
<dbReference type="EMBL" id="JAQQAF010000009">
    <property type="protein sequence ID" value="KAJ8458305.1"/>
    <property type="molecule type" value="Genomic_DNA"/>
</dbReference>
<dbReference type="OrthoDB" id="1426517at2759"/>
<dbReference type="Pfam" id="PF03168">
    <property type="entry name" value="LEA_2"/>
    <property type="match status" value="1"/>
</dbReference>
<dbReference type="Proteomes" id="UP001222027">
    <property type="component" value="Unassembled WGS sequence"/>
</dbReference>
<feature type="domain" description="Late embryogenesis abundant protein LEA-2 subgroup" evidence="6">
    <location>
        <begin position="78"/>
        <end position="181"/>
    </location>
</feature>
<evidence type="ECO:0000313" key="9">
    <source>
        <dbReference type="Proteomes" id="UP000287651"/>
    </source>
</evidence>
<evidence type="ECO:0000256" key="5">
    <source>
        <dbReference type="SAM" id="Phobius"/>
    </source>
</evidence>
<accession>A0A444CZK6</accession>
<reference evidence="7 10" key="3">
    <citation type="submission" date="2022-12" db="EMBL/GenBank/DDBJ databases">
        <title>Chromosome-scale assembly of the Ensete ventricosum genome.</title>
        <authorList>
            <person name="Dussert Y."/>
            <person name="Stocks J."/>
            <person name="Wendawek A."/>
            <person name="Woldeyes F."/>
            <person name="Nichols R.A."/>
            <person name="Borrell J.S."/>
        </authorList>
    </citation>
    <scope>NUCLEOTIDE SEQUENCE [LARGE SCALE GENOMIC DNA]</scope>
    <source>
        <strain evidence="10">cv. Maze</strain>
        <strain evidence="7">MazeRef_0001</strain>
        <tissue evidence="7">Seeds</tissue>
    </source>
</reference>
<reference evidence="8 9" key="1">
    <citation type="journal article" date="2014" name="Agronomy (Basel)">
        <title>A Draft Genome Sequence for Ensete ventricosum, the Drought-Tolerant Tree Against Hunger.</title>
        <authorList>
            <person name="Harrison J."/>
            <person name="Moore K.A."/>
            <person name="Paszkiewicz K."/>
            <person name="Jones T."/>
            <person name="Grant M."/>
            <person name="Ambacheew D."/>
            <person name="Muzemil S."/>
            <person name="Studholme D.J."/>
        </authorList>
    </citation>
    <scope>NUCLEOTIDE SEQUENCE [LARGE SCALE GENOMIC DNA]</scope>
</reference>
<dbReference type="PANTHER" id="PTHR31415:SF166">
    <property type="entry name" value="LATE EMBRYOGENESIS ABUNDANT (LEA) HYDROXYPROLINE-RICH GLYCOPROTEIN FAMILY"/>
    <property type="match status" value="1"/>
</dbReference>
<keyword evidence="2 5" id="KW-0812">Transmembrane</keyword>
<organism evidence="8 9">
    <name type="scientific">Ensete ventricosum</name>
    <name type="common">Abyssinian banana</name>
    <name type="synonym">Musa ensete</name>
    <dbReference type="NCBI Taxonomy" id="4639"/>
    <lineage>
        <taxon>Eukaryota</taxon>
        <taxon>Viridiplantae</taxon>
        <taxon>Streptophyta</taxon>
        <taxon>Embryophyta</taxon>
        <taxon>Tracheophyta</taxon>
        <taxon>Spermatophyta</taxon>
        <taxon>Magnoliopsida</taxon>
        <taxon>Liliopsida</taxon>
        <taxon>Zingiberales</taxon>
        <taxon>Musaceae</taxon>
        <taxon>Ensete</taxon>
    </lineage>
</organism>
<proteinExistence type="predicted"/>
<keyword evidence="4 5" id="KW-0472">Membrane</keyword>
<dbReference type="GO" id="GO:0009506">
    <property type="term" value="C:plasmodesma"/>
    <property type="evidence" value="ECO:0007669"/>
    <property type="project" value="TreeGrafter"/>
</dbReference>
<evidence type="ECO:0000259" key="6">
    <source>
        <dbReference type="Pfam" id="PF03168"/>
    </source>
</evidence>
<dbReference type="GO" id="GO:0098542">
    <property type="term" value="P:defense response to other organism"/>
    <property type="evidence" value="ECO:0007669"/>
    <property type="project" value="InterPro"/>
</dbReference>
<dbReference type="PANTHER" id="PTHR31415">
    <property type="entry name" value="OS05G0367900 PROTEIN"/>
    <property type="match status" value="1"/>
</dbReference>
<feature type="transmembrane region" description="Helical" evidence="5">
    <location>
        <begin position="22"/>
        <end position="44"/>
    </location>
</feature>
<keyword evidence="10" id="KW-1185">Reference proteome</keyword>
<reference evidence="8" key="2">
    <citation type="submission" date="2018-09" db="EMBL/GenBank/DDBJ databases">
        <authorList>
            <person name="Harrison J."/>
            <person name="Moore K.A."/>
            <person name="Paszkiewicz K."/>
            <person name="Jones T."/>
            <person name="Grant M."/>
            <person name="Ambacheew D."/>
            <person name="Muzemil S."/>
            <person name="Studholme D."/>
        </authorList>
    </citation>
    <scope>NUCLEOTIDE SEQUENCE</scope>
</reference>
<evidence type="ECO:0000256" key="4">
    <source>
        <dbReference type="ARBA" id="ARBA00023136"/>
    </source>
</evidence>
<sequence>MTAKDCGQHGECCERRKRYRRIFGCILATIIVILLIILIVWLALRPSKPRFYLQDAVVLQFNYTGPPSNLLSTVIQVTLSSRNPNDRVGIYYDRLDVYAAYKYQQISVASALPPLYQGHNDIDVWSPYLYGPDVPVAPYLCDPLTQDESSGFLLLHVKIDGRIRWKVGSWISGHYHLFVSCPAFLTFQNPRSGSGATVKFQQMSSCSVEV</sequence>
<name>A0A444CZK6_ENSVE</name>
<dbReference type="Proteomes" id="UP000287651">
    <property type="component" value="Unassembled WGS sequence"/>
</dbReference>